<dbReference type="CDD" id="cd05233">
    <property type="entry name" value="SDR_c"/>
    <property type="match status" value="1"/>
</dbReference>
<dbReference type="GO" id="GO:0016491">
    <property type="term" value="F:oxidoreductase activity"/>
    <property type="evidence" value="ECO:0007669"/>
    <property type="project" value="UniProtKB-KW"/>
</dbReference>
<evidence type="ECO:0000256" key="4">
    <source>
        <dbReference type="SAM" id="MobiDB-lite"/>
    </source>
</evidence>
<dbReference type="SUPFAM" id="SSF51735">
    <property type="entry name" value="NAD(P)-binding Rossmann-fold domains"/>
    <property type="match status" value="1"/>
</dbReference>
<reference evidence="6 7" key="1">
    <citation type="submission" date="2019-12" db="EMBL/GenBank/DDBJ databases">
        <title>Genome sequenceing of Clostridium bovifaecis.</title>
        <authorList>
            <person name="Yao Y."/>
        </authorList>
    </citation>
    <scope>NUCLEOTIDE SEQUENCE [LARGE SCALE GENOMIC DNA]</scope>
    <source>
        <strain evidence="6 7">BXX</strain>
    </source>
</reference>
<dbReference type="Pfam" id="PF00106">
    <property type="entry name" value="adh_short"/>
    <property type="match status" value="1"/>
</dbReference>
<sequence>MHNKKIVLITGAGSGLGEELARCYCEEGKHIVLVGRNKEKLRNVAEIINKLGGSADCVTCDISNYDSVKSLVEYISGKYKSIDYLINNAGIGYFGPLEKITIEEVNAMLDVNVKGTIIVTQGLIPYVKDRILNIISTAGLRGKINESVYAASKYAIRGFTESLQKEFADKNLKITAVYMGGMDTPFWENSTHIKDKSRLRSPESVAREIKAKDDGREEIHIE</sequence>
<dbReference type="Proteomes" id="UP000422764">
    <property type="component" value="Chromosome"/>
</dbReference>
<dbReference type="PANTHER" id="PTHR44196:SF1">
    <property type="entry name" value="DEHYDROGENASE_REDUCTASE SDR FAMILY MEMBER 7B"/>
    <property type="match status" value="1"/>
</dbReference>
<evidence type="ECO:0000256" key="1">
    <source>
        <dbReference type="ARBA" id="ARBA00006484"/>
    </source>
</evidence>
<dbReference type="EMBL" id="CP046522">
    <property type="protein sequence ID" value="QGU96812.1"/>
    <property type="molecule type" value="Genomic_DNA"/>
</dbReference>
<comment type="similarity">
    <text evidence="1 3">Belongs to the short-chain dehydrogenases/reductases (SDR) family.</text>
</comment>
<evidence type="ECO:0000259" key="5">
    <source>
        <dbReference type="SMART" id="SM00822"/>
    </source>
</evidence>
<name>A0A6I6ESU2_9CLOT</name>
<organism evidence="6 7">
    <name type="scientific">Clostridium bovifaecis</name>
    <dbReference type="NCBI Taxonomy" id="2184719"/>
    <lineage>
        <taxon>Bacteria</taxon>
        <taxon>Bacillati</taxon>
        <taxon>Bacillota</taxon>
        <taxon>Clostridia</taxon>
        <taxon>Eubacteriales</taxon>
        <taxon>Clostridiaceae</taxon>
        <taxon>Clostridium</taxon>
    </lineage>
</organism>
<dbReference type="InterPro" id="IPR002347">
    <property type="entry name" value="SDR_fam"/>
</dbReference>
<gene>
    <name evidence="6" type="ORF">GOM49_06845</name>
</gene>
<evidence type="ECO:0000256" key="2">
    <source>
        <dbReference type="ARBA" id="ARBA00023002"/>
    </source>
</evidence>
<dbReference type="PRINTS" id="PR00080">
    <property type="entry name" value="SDRFAMILY"/>
</dbReference>
<dbReference type="Gene3D" id="3.40.50.720">
    <property type="entry name" value="NAD(P)-binding Rossmann-like Domain"/>
    <property type="match status" value="1"/>
</dbReference>
<keyword evidence="2" id="KW-0560">Oxidoreductase</keyword>
<dbReference type="SMART" id="SM00822">
    <property type="entry name" value="PKS_KR"/>
    <property type="match status" value="1"/>
</dbReference>
<dbReference type="PANTHER" id="PTHR44196">
    <property type="entry name" value="DEHYDROGENASE/REDUCTASE SDR FAMILY MEMBER 7B"/>
    <property type="match status" value="1"/>
</dbReference>
<proteinExistence type="inferred from homology"/>
<accession>A0A6I6ESU2</accession>
<evidence type="ECO:0000313" key="7">
    <source>
        <dbReference type="Proteomes" id="UP000422764"/>
    </source>
</evidence>
<evidence type="ECO:0000313" key="6">
    <source>
        <dbReference type="EMBL" id="QGU96812.1"/>
    </source>
</evidence>
<dbReference type="AlphaFoldDB" id="A0A6I6ESU2"/>
<dbReference type="InterPro" id="IPR036291">
    <property type="entry name" value="NAD(P)-bd_dom_sf"/>
</dbReference>
<dbReference type="InterPro" id="IPR057326">
    <property type="entry name" value="KR_dom"/>
</dbReference>
<feature type="domain" description="Ketoreductase" evidence="5">
    <location>
        <begin position="5"/>
        <end position="196"/>
    </location>
</feature>
<evidence type="ECO:0000256" key="3">
    <source>
        <dbReference type="RuleBase" id="RU000363"/>
    </source>
</evidence>
<dbReference type="GO" id="GO:0016020">
    <property type="term" value="C:membrane"/>
    <property type="evidence" value="ECO:0007669"/>
    <property type="project" value="TreeGrafter"/>
</dbReference>
<keyword evidence="7" id="KW-1185">Reference proteome</keyword>
<dbReference type="PROSITE" id="PS00061">
    <property type="entry name" value="ADH_SHORT"/>
    <property type="match status" value="1"/>
</dbReference>
<dbReference type="PRINTS" id="PR00081">
    <property type="entry name" value="GDHRDH"/>
</dbReference>
<dbReference type="InterPro" id="IPR020904">
    <property type="entry name" value="Sc_DH/Rdtase_CS"/>
</dbReference>
<protein>
    <submittedName>
        <fullName evidence="6">SDR family NAD(P)-dependent oxidoreductase</fullName>
    </submittedName>
</protein>
<feature type="region of interest" description="Disordered" evidence="4">
    <location>
        <begin position="198"/>
        <end position="222"/>
    </location>
</feature>